<protein>
    <recommendedName>
        <fullName evidence="4">Lactonase, 7-bladed beta-propeller</fullName>
    </recommendedName>
</protein>
<dbReference type="SUPFAM" id="SSF50952">
    <property type="entry name" value="Soluble quinoprotein glucose dehydrogenase"/>
    <property type="match status" value="1"/>
</dbReference>
<feature type="chain" id="PRO_5021789883" description="Lactonase, 7-bladed beta-propeller" evidence="1">
    <location>
        <begin position="31"/>
        <end position="366"/>
    </location>
</feature>
<proteinExistence type="predicted"/>
<evidence type="ECO:0000313" key="2">
    <source>
        <dbReference type="EMBL" id="QDT61903.1"/>
    </source>
</evidence>
<dbReference type="InterPro" id="IPR011041">
    <property type="entry name" value="Quinoprot_gluc/sorb_DH_b-prop"/>
</dbReference>
<gene>
    <name evidence="2" type="ORF">SV7mr_44440</name>
</gene>
<feature type="signal peptide" evidence="1">
    <location>
        <begin position="1"/>
        <end position="30"/>
    </location>
</feature>
<dbReference type="Proteomes" id="UP000315003">
    <property type="component" value="Chromosome"/>
</dbReference>
<dbReference type="OrthoDB" id="237405at2"/>
<keyword evidence="3" id="KW-1185">Reference proteome</keyword>
<evidence type="ECO:0008006" key="4">
    <source>
        <dbReference type="Google" id="ProtNLM"/>
    </source>
</evidence>
<reference evidence="2 3" key="1">
    <citation type="submission" date="2019-02" db="EMBL/GenBank/DDBJ databases">
        <title>Deep-cultivation of Planctomycetes and their phenomic and genomic characterization uncovers novel biology.</title>
        <authorList>
            <person name="Wiegand S."/>
            <person name="Jogler M."/>
            <person name="Boedeker C."/>
            <person name="Pinto D."/>
            <person name="Vollmers J."/>
            <person name="Rivas-Marin E."/>
            <person name="Kohn T."/>
            <person name="Peeters S.H."/>
            <person name="Heuer A."/>
            <person name="Rast P."/>
            <person name="Oberbeckmann S."/>
            <person name="Bunk B."/>
            <person name="Jeske O."/>
            <person name="Meyerdierks A."/>
            <person name="Storesund J.E."/>
            <person name="Kallscheuer N."/>
            <person name="Luecker S."/>
            <person name="Lage O.M."/>
            <person name="Pohl T."/>
            <person name="Merkel B.J."/>
            <person name="Hornburger P."/>
            <person name="Mueller R.-W."/>
            <person name="Bruemmer F."/>
            <person name="Labrenz M."/>
            <person name="Spormann A.M."/>
            <person name="Op den Camp H."/>
            <person name="Overmann J."/>
            <person name="Amann R."/>
            <person name="Jetten M.S.M."/>
            <person name="Mascher T."/>
            <person name="Medema M.H."/>
            <person name="Devos D.P."/>
            <person name="Kaster A.-K."/>
            <person name="Ovreas L."/>
            <person name="Rohde M."/>
            <person name="Galperin M.Y."/>
            <person name="Jogler C."/>
        </authorList>
    </citation>
    <scope>NUCLEOTIDE SEQUENCE [LARGE SCALE GENOMIC DNA]</scope>
    <source>
        <strain evidence="2 3">SV_7m_r</strain>
    </source>
</reference>
<keyword evidence="1" id="KW-0732">Signal</keyword>
<sequence length="366" mass="38801" precursor="true">MVIRSSRRVGWLRFSVMLCLTGMFLASASAANWLTPGPVSLKSIGPMTFTPDGTLLIGDPSAATVYAMQIEKSAGDAAASDFADLTAAITKQRSAGSAISLGELAVHPESKSTFVTAMVDGKVQLLRISGDNISEVNLDKINHASKQLASPPADKEFSRRGRKYNLRNQSITDLAFFDGKLIVSGLAAGDSPSQVLEMPVPFAENSIATGVEIFHAAHGRDETATIRTFLPMKIDGQPTLLAGFTCTPLVRFDLGKLDGSQRVRGTTVAELGNRNTPLDMVVYEKDGATFILMSNSARGMMKISTTGIQDREGLTDRVSGGGTAGQAFETVDALAGIVQMDQLDGGHAVVLQETDHGLALKTIELP</sequence>
<evidence type="ECO:0000256" key="1">
    <source>
        <dbReference type="SAM" id="SignalP"/>
    </source>
</evidence>
<organism evidence="2 3">
    <name type="scientific">Stieleria bergensis</name>
    <dbReference type="NCBI Taxonomy" id="2528025"/>
    <lineage>
        <taxon>Bacteria</taxon>
        <taxon>Pseudomonadati</taxon>
        <taxon>Planctomycetota</taxon>
        <taxon>Planctomycetia</taxon>
        <taxon>Pirellulales</taxon>
        <taxon>Pirellulaceae</taxon>
        <taxon>Stieleria</taxon>
    </lineage>
</organism>
<name>A0A517T0P9_9BACT</name>
<accession>A0A517T0P9</accession>
<dbReference type="RefSeq" id="WP_145276280.1">
    <property type="nucleotide sequence ID" value="NZ_CP036272.1"/>
</dbReference>
<dbReference type="EMBL" id="CP036272">
    <property type="protein sequence ID" value="QDT61903.1"/>
    <property type="molecule type" value="Genomic_DNA"/>
</dbReference>
<dbReference type="AlphaFoldDB" id="A0A517T0P9"/>
<evidence type="ECO:0000313" key="3">
    <source>
        <dbReference type="Proteomes" id="UP000315003"/>
    </source>
</evidence>